<dbReference type="InterPro" id="IPR036249">
    <property type="entry name" value="Thioredoxin-like_sf"/>
</dbReference>
<protein>
    <submittedName>
        <fullName evidence="3">Glutathione transferase GstA</fullName>
    </submittedName>
</protein>
<dbReference type="InterPro" id="IPR040079">
    <property type="entry name" value="Glutathione_S-Trfase"/>
</dbReference>
<dbReference type="RefSeq" id="WP_117179422.1">
    <property type="nucleotide sequence ID" value="NZ_QFZK01000014.1"/>
</dbReference>
<dbReference type="SUPFAM" id="SSF52833">
    <property type="entry name" value="Thioredoxin-like"/>
    <property type="match status" value="1"/>
</dbReference>
<proteinExistence type="predicted"/>
<feature type="domain" description="GST N-terminal" evidence="1">
    <location>
        <begin position="1"/>
        <end position="81"/>
    </location>
</feature>
<evidence type="ECO:0000313" key="3">
    <source>
        <dbReference type="EMBL" id="RFO95630.1"/>
    </source>
</evidence>
<dbReference type="SFLD" id="SFLDS00019">
    <property type="entry name" value="Glutathione_Transferase_(cytos"/>
    <property type="match status" value="1"/>
</dbReference>
<evidence type="ECO:0000259" key="2">
    <source>
        <dbReference type="PROSITE" id="PS50405"/>
    </source>
</evidence>
<dbReference type="EMBL" id="QFZK01000014">
    <property type="protein sequence ID" value="RFO95630.1"/>
    <property type="molecule type" value="Genomic_DNA"/>
</dbReference>
<dbReference type="PANTHER" id="PTHR44051">
    <property type="entry name" value="GLUTATHIONE S-TRANSFERASE-RELATED"/>
    <property type="match status" value="1"/>
</dbReference>
<evidence type="ECO:0000313" key="4">
    <source>
        <dbReference type="Proteomes" id="UP000260665"/>
    </source>
</evidence>
<dbReference type="OrthoDB" id="8772754at2"/>
<dbReference type="CDD" id="cd03188">
    <property type="entry name" value="GST_C_Beta"/>
    <property type="match status" value="1"/>
</dbReference>
<dbReference type="PROSITE" id="PS50405">
    <property type="entry name" value="GST_CTER"/>
    <property type="match status" value="1"/>
</dbReference>
<dbReference type="PANTHER" id="PTHR44051:SF8">
    <property type="entry name" value="GLUTATHIONE S-TRANSFERASE GSTA"/>
    <property type="match status" value="1"/>
</dbReference>
<dbReference type="SFLD" id="SFLDG00358">
    <property type="entry name" value="Main_(cytGST)"/>
    <property type="match status" value="1"/>
</dbReference>
<dbReference type="InterPro" id="IPR036282">
    <property type="entry name" value="Glutathione-S-Trfase_C_sf"/>
</dbReference>
<dbReference type="SUPFAM" id="SSF47616">
    <property type="entry name" value="GST C-terminal domain-like"/>
    <property type="match status" value="1"/>
</dbReference>
<dbReference type="Proteomes" id="UP000260665">
    <property type="component" value="Unassembled WGS sequence"/>
</dbReference>
<dbReference type="InterPro" id="IPR010987">
    <property type="entry name" value="Glutathione-S-Trfase_C-like"/>
</dbReference>
<dbReference type="Gene3D" id="1.20.1050.10">
    <property type="match status" value="1"/>
</dbReference>
<dbReference type="Pfam" id="PF13409">
    <property type="entry name" value="GST_N_2"/>
    <property type="match status" value="1"/>
</dbReference>
<dbReference type="CDD" id="cd03057">
    <property type="entry name" value="GST_N_Beta"/>
    <property type="match status" value="1"/>
</dbReference>
<name>A0A3E1RAE3_9BURK</name>
<evidence type="ECO:0000259" key="1">
    <source>
        <dbReference type="PROSITE" id="PS50404"/>
    </source>
</evidence>
<keyword evidence="4" id="KW-1185">Reference proteome</keyword>
<sequence length="202" mass="22292">MKLYYSAGACSLSPHIVLHESGLPFQALSAPTKTHKLDDGTDYYTINPLGYVPLLELDDGRRLHEGPAIVQYIADQAPGKHLAPANGTFERYKLQEWLTFIGTELHKGFSPLFNPTTPADYKPSCLERLSSRLQWVEGELAGKQYLMGDTFSVADAYLFTVTNWAPYVALDISGFPNLLAYRARVAARPAVVAAMKAEGLIK</sequence>
<dbReference type="InterPro" id="IPR004045">
    <property type="entry name" value="Glutathione_S-Trfase_N"/>
</dbReference>
<dbReference type="PROSITE" id="PS50404">
    <property type="entry name" value="GST_NTER"/>
    <property type="match status" value="1"/>
</dbReference>
<accession>A0A3E1RAE3</accession>
<dbReference type="Pfam" id="PF00043">
    <property type="entry name" value="GST_C"/>
    <property type="match status" value="1"/>
</dbReference>
<dbReference type="SFLD" id="SFLDG01150">
    <property type="entry name" value="Main.1:_Beta-like"/>
    <property type="match status" value="1"/>
</dbReference>
<keyword evidence="3" id="KW-0808">Transferase</keyword>
<comment type="caution">
    <text evidence="3">The sequence shown here is derived from an EMBL/GenBank/DDBJ whole genome shotgun (WGS) entry which is preliminary data.</text>
</comment>
<reference evidence="3 4" key="1">
    <citation type="submission" date="2018-05" db="EMBL/GenBank/DDBJ databases">
        <title>Rhodoferax soyangensis sp.nov., isolated from an oligotrophic freshwater lake.</title>
        <authorList>
            <person name="Park M."/>
        </authorList>
    </citation>
    <scope>NUCLEOTIDE SEQUENCE [LARGE SCALE GENOMIC DNA]</scope>
    <source>
        <strain evidence="3 4">IMCC26218</strain>
    </source>
</reference>
<gene>
    <name evidence="3" type="ORF">DIC66_17695</name>
</gene>
<organism evidence="3 4">
    <name type="scientific">Rhodoferax lacus</name>
    <dbReference type="NCBI Taxonomy" id="2184758"/>
    <lineage>
        <taxon>Bacteria</taxon>
        <taxon>Pseudomonadati</taxon>
        <taxon>Pseudomonadota</taxon>
        <taxon>Betaproteobacteria</taxon>
        <taxon>Burkholderiales</taxon>
        <taxon>Comamonadaceae</taxon>
        <taxon>Rhodoferax</taxon>
    </lineage>
</organism>
<dbReference type="GO" id="GO:0016740">
    <property type="term" value="F:transferase activity"/>
    <property type="evidence" value="ECO:0007669"/>
    <property type="project" value="UniProtKB-KW"/>
</dbReference>
<dbReference type="NCBIfam" id="NF007831">
    <property type="entry name" value="PRK10542.1"/>
    <property type="match status" value="1"/>
</dbReference>
<dbReference type="InterPro" id="IPR004046">
    <property type="entry name" value="GST_C"/>
</dbReference>
<dbReference type="Gene3D" id="3.40.30.10">
    <property type="entry name" value="Glutaredoxin"/>
    <property type="match status" value="1"/>
</dbReference>
<feature type="domain" description="GST C-terminal" evidence="2">
    <location>
        <begin position="87"/>
        <end position="202"/>
    </location>
</feature>
<dbReference type="AlphaFoldDB" id="A0A3E1RAE3"/>